<proteinExistence type="inferred from homology"/>
<dbReference type="EMBL" id="JASNQZ010000015">
    <property type="protein sequence ID" value="KAL0946614.1"/>
    <property type="molecule type" value="Genomic_DNA"/>
</dbReference>
<gene>
    <name evidence="4" type="ORF">HGRIS_012811</name>
</gene>
<dbReference type="PRINTS" id="PR00081">
    <property type="entry name" value="GDHRDH"/>
</dbReference>
<comment type="caution">
    <text evidence="4">The sequence shown here is derived from an EMBL/GenBank/DDBJ whole genome shotgun (WGS) entry which is preliminary data.</text>
</comment>
<dbReference type="Pfam" id="PF13561">
    <property type="entry name" value="adh_short_C2"/>
    <property type="match status" value="1"/>
</dbReference>
<dbReference type="PROSITE" id="PS00061">
    <property type="entry name" value="ADH_SHORT"/>
    <property type="match status" value="1"/>
</dbReference>
<dbReference type="Proteomes" id="UP001556367">
    <property type="component" value="Unassembled WGS sequence"/>
</dbReference>
<organism evidence="4 5">
    <name type="scientific">Hohenbuehelia grisea</name>
    <dbReference type="NCBI Taxonomy" id="104357"/>
    <lineage>
        <taxon>Eukaryota</taxon>
        <taxon>Fungi</taxon>
        <taxon>Dikarya</taxon>
        <taxon>Basidiomycota</taxon>
        <taxon>Agaricomycotina</taxon>
        <taxon>Agaricomycetes</taxon>
        <taxon>Agaricomycetidae</taxon>
        <taxon>Agaricales</taxon>
        <taxon>Pleurotineae</taxon>
        <taxon>Pleurotaceae</taxon>
        <taxon>Hohenbuehelia</taxon>
    </lineage>
</organism>
<reference evidence="5" key="1">
    <citation type="submission" date="2024-06" db="EMBL/GenBank/DDBJ databases">
        <title>Multi-omics analyses provide insights into the biosynthesis of the anticancer antibiotic pleurotin in Hohenbuehelia grisea.</title>
        <authorList>
            <person name="Weaver J.A."/>
            <person name="Alberti F."/>
        </authorList>
    </citation>
    <scope>NUCLEOTIDE SEQUENCE [LARGE SCALE GENOMIC DNA]</scope>
    <source>
        <strain evidence="5">T-177</strain>
    </source>
</reference>
<evidence type="ECO:0000256" key="1">
    <source>
        <dbReference type="ARBA" id="ARBA00006484"/>
    </source>
</evidence>
<name>A0ABR3ITP5_9AGAR</name>
<dbReference type="PANTHER" id="PTHR48107">
    <property type="entry name" value="NADPH-DEPENDENT ALDEHYDE REDUCTASE-LIKE PROTEIN, CHLOROPLASTIC-RELATED"/>
    <property type="match status" value="1"/>
</dbReference>
<keyword evidence="3" id="KW-0560">Oxidoreductase</keyword>
<accession>A0ABR3ITP5</accession>
<evidence type="ECO:0000256" key="2">
    <source>
        <dbReference type="ARBA" id="ARBA00022857"/>
    </source>
</evidence>
<protein>
    <submittedName>
        <fullName evidence="4">Uncharacterized protein</fullName>
    </submittedName>
</protein>
<sequence length="358" mass="38692">MTAMHQPGSNIRTQLQNTDQCYFLDVSLAARRTFTAYSPIKMSSQKTQELREKSDVVTAYDPNSFITKFTQEGAGADRSMEPKAEHTKIEKWDENGKPYLEEYQGSGKLKGKNAIVTGGDSGIGRTVAIFFAREGADVTVHYLKEEQKDAEETARQIEAAGRQALLAPADFADPSNAQSVIDAHVKKFGRVDILVNNASQQVIVKDIAELPLDQVEDTFKKNIVAMIAMAKYAAPHMKRGGAIVNTTSVTGYDGSPSLIDYSSTKGAISAFTRSLALQLAPKGIRVNCVAPGPFYTPLQPASRPEEQMEGWKLGSLPLHGRPGQPAELGGAYVLLAGPDGNFMTGTTIHVNAGQWLGA</sequence>
<dbReference type="InterPro" id="IPR020904">
    <property type="entry name" value="Sc_DH/Rdtase_CS"/>
</dbReference>
<dbReference type="InterPro" id="IPR036291">
    <property type="entry name" value="NAD(P)-bd_dom_sf"/>
</dbReference>
<dbReference type="InterPro" id="IPR002347">
    <property type="entry name" value="SDR_fam"/>
</dbReference>
<evidence type="ECO:0000256" key="3">
    <source>
        <dbReference type="ARBA" id="ARBA00023002"/>
    </source>
</evidence>
<dbReference type="PANTHER" id="PTHR48107:SF16">
    <property type="entry name" value="NADPH-DEPENDENT ALDEHYDE REDUCTASE 1, CHLOROPLASTIC"/>
    <property type="match status" value="1"/>
</dbReference>
<dbReference type="Gene3D" id="3.40.50.720">
    <property type="entry name" value="NAD(P)-binding Rossmann-like Domain"/>
    <property type="match status" value="1"/>
</dbReference>
<evidence type="ECO:0000313" key="4">
    <source>
        <dbReference type="EMBL" id="KAL0946614.1"/>
    </source>
</evidence>
<dbReference type="SUPFAM" id="SSF51735">
    <property type="entry name" value="NAD(P)-binding Rossmann-fold domains"/>
    <property type="match status" value="1"/>
</dbReference>
<keyword evidence="2" id="KW-0521">NADP</keyword>
<comment type="similarity">
    <text evidence="1">Belongs to the short-chain dehydrogenases/reductases (SDR) family.</text>
</comment>
<dbReference type="PRINTS" id="PR00080">
    <property type="entry name" value="SDRFAMILY"/>
</dbReference>
<evidence type="ECO:0000313" key="5">
    <source>
        <dbReference type="Proteomes" id="UP001556367"/>
    </source>
</evidence>
<keyword evidence="5" id="KW-1185">Reference proteome</keyword>